<dbReference type="CDD" id="cd00093">
    <property type="entry name" value="HTH_XRE"/>
    <property type="match status" value="1"/>
</dbReference>
<sequence length="435" mass="49208">MPEHQLTHVGLRIRRARLQRNLSEGEAAQGLCSVDALRKLEEGMGFATVELIGKLAARLGVEAGEWLPASETFPTLAPVRMEIGQGYYLRETYRQILDQVSAQELDPELPQEARRKLLLIKVDALVRMERVEETLPILLEAVESCVGRRSPEDNVYAAKLHHRLGELYLSQSRVGRMPLEEAQMESYLAYMRGYLLVDKLQHSEAAGLADQLAEGLGRVADDMGGAQQMADRLFEMSSTSAERDPRMAFNYLTQAKALYRSLNRRQMHTQIVEAMNEVRRRQANPEAVLQELLREVRLDALSDDDRIRLINSYSNAAEHCLKKQRYEETSKHLQRAAELLTAEIPSMFITRTYYTTQATFMIIREQYEESVEHAMTAYEKALEMHSPEEAAAALKIAADAYKRQGKLGQAADLLRQASDLLAGDSLPEYEPGTLL</sequence>
<reference evidence="2 3" key="1">
    <citation type="submission" date="2018-05" db="EMBL/GenBank/DDBJ databases">
        <title>Genomic Encyclopedia of Type Strains, Phase IV (KMG-IV): sequencing the most valuable type-strain genomes for metagenomic binning, comparative biology and taxonomic classification.</title>
        <authorList>
            <person name="Goeker M."/>
        </authorList>
    </citation>
    <scope>NUCLEOTIDE SEQUENCE [LARGE SCALE GENOMIC DNA]</scope>
    <source>
        <strain evidence="2 3">DSM 18773</strain>
    </source>
</reference>
<evidence type="ECO:0000313" key="3">
    <source>
        <dbReference type="Proteomes" id="UP000245634"/>
    </source>
</evidence>
<dbReference type="GO" id="GO:0003677">
    <property type="term" value="F:DNA binding"/>
    <property type="evidence" value="ECO:0007669"/>
    <property type="project" value="InterPro"/>
</dbReference>
<proteinExistence type="predicted"/>
<evidence type="ECO:0000259" key="1">
    <source>
        <dbReference type="PROSITE" id="PS50943"/>
    </source>
</evidence>
<dbReference type="InterPro" id="IPR010982">
    <property type="entry name" value="Lambda_DNA-bd_dom_sf"/>
</dbReference>
<dbReference type="SUPFAM" id="SSF48452">
    <property type="entry name" value="TPR-like"/>
    <property type="match status" value="1"/>
</dbReference>
<gene>
    <name evidence="2" type="ORF">C7459_10119</name>
</gene>
<evidence type="ECO:0000313" key="2">
    <source>
        <dbReference type="EMBL" id="PWK16158.1"/>
    </source>
</evidence>
<organism evidence="2 3">
    <name type="scientific">Tumebacillus permanentifrigoris</name>
    <dbReference type="NCBI Taxonomy" id="378543"/>
    <lineage>
        <taxon>Bacteria</taxon>
        <taxon>Bacillati</taxon>
        <taxon>Bacillota</taxon>
        <taxon>Bacilli</taxon>
        <taxon>Bacillales</taxon>
        <taxon>Alicyclobacillaceae</taxon>
        <taxon>Tumebacillus</taxon>
    </lineage>
</organism>
<dbReference type="PROSITE" id="PS50943">
    <property type="entry name" value="HTH_CROC1"/>
    <property type="match status" value="1"/>
</dbReference>
<feature type="domain" description="HTH cro/C1-type" evidence="1">
    <location>
        <begin position="13"/>
        <end position="66"/>
    </location>
</feature>
<keyword evidence="3" id="KW-1185">Reference proteome</keyword>
<dbReference type="SUPFAM" id="SSF47413">
    <property type="entry name" value="lambda repressor-like DNA-binding domains"/>
    <property type="match status" value="1"/>
</dbReference>
<dbReference type="Gene3D" id="1.25.40.10">
    <property type="entry name" value="Tetratricopeptide repeat domain"/>
    <property type="match status" value="2"/>
</dbReference>
<dbReference type="EMBL" id="QGGL01000001">
    <property type="protein sequence ID" value="PWK16158.1"/>
    <property type="molecule type" value="Genomic_DNA"/>
</dbReference>
<accession>A0A316DEZ9</accession>
<dbReference type="InterPro" id="IPR011990">
    <property type="entry name" value="TPR-like_helical_dom_sf"/>
</dbReference>
<name>A0A316DEZ9_9BACL</name>
<protein>
    <recommendedName>
        <fullName evidence="1">HTH cro/C1-type domain-containing protein</fullName>
    </recommendedName>
</protein>
<comment type="caution">
    <text evidence="2">The sequence shown here is derived from an EMBL/GenBank/DDBJ whole genome shotgun (WGS) entry which is preliminary data.</text>
</comment>
<dbReference type="SMART" id="SM00530">
    <property type="entry name" value="HTH_XRE"/>
    <property type="match status" value="1"/>
</dbReference>
<dbReference type="Proteomes" id="UP000245634">
    <property type="component" value="Unassembled WGS sequence"/>
</dbReference>
<dbReference type="InterPro" id="IPR001387">
    <property type="entry name" value="Cro/C1-type_HTH"/>
</dbReference>
<dbReference type="AlphaFoldDB" id="A0A316DEZ9"/>